<dbReference type="GeneID" id="301155860"/>
<dbReference type="AlphaFoldDB" id="A0AAX2EG08"/>
<reference evidence="1 2" key="1">
    <citation type="submission" date="2016-10" db="EMBL/GenBank/DDBJ databases">
        <authorList>
            <person name="Varghese N."/>
            <person name="Submissions S."/>
        </authorList>
    </citation>
    <scope>NUCLEOTIDE SEQUENCE [LARGE SCALE GENOMIC DNA]</scope>
    <source>
        <strain evidence="1 2">DSM 21619</strain>
    </source>
</reference>
<accession>A0AAX2EG08</accession>
<comment type="caution">
    <text evidence="1">The sequence shown here is derived from an EMBL/GenBank/DDBJ whole genome shotgun (WGS) entry which is preliminary data.</text>
</comment>
<name>A0AAX2EG08_9BACI</name>
<gene>
    <name evidence="1" type="ORF">SAMN04489762_2093</name>
</gene>
<dbReference type="RefSeq" id="WP_255220708.1">
    <property type="nucleotide sequence ID" value="NZ_CP008876.1"/>
</dbReference>
<evidence type="ECO:0000313" key="2">
    <source>
        <dbReference type="Proteomes" id="UP000199735"/>
    </source>
</evidence>
<protein>
    <submittedName>
        <fullName evidence="1">Uncharacterized protein</fullName>
    </submittedName>
</protein>
<dbReference type="Proteomes" id="UP000199735">
    <property type="component" value="Unassembled WGS sequence"/>
</dbReference>
<evidence type="ECO:0000313" key="1">
    <source>
        <dbReference type="EMBL" id="SEN37786.1"/>
    </source>
</evidence>
<proteinExistence type="predicted"/>
<organism evidence="1 2">
    <name type="scientific">Terribacillus saccharophilus</name>
    <dbReference type="NCBI Taxonomy" id="361277"/>
    <lineage>
        <taxon>Bacteria</taxon>
        <taxon>Bacillati</taxon>
        <taxon>Bacillota</taxon>
        <taxon>Bacilli</taxon>
        <taxon>Bacillales</taxon>
        <taxon>Bacillaceae</taxon>
        <taxon>Terribacillus</taxon>
    </lineage>
</organism>
<dbReference type="EMBL" id="FOCD01000002">
    <property type="protein sequence ID" value="SEN37786.1"/>
    <property type="molecule type" value="Genomic_DNA"/>
</dbReference>
<sequence>MQKWLIGIFVLLIISFSIIGLFRGEGNIQSINETSKSSVNLK</sequence>